<evidence type="ECO:0008006" key="4">
    <source>
        <dbReference type="Google" id="ProtNLM"/>
    </source>
</evidence>
<dbReference type="RefSeq" id="XP_027608351.1">
    <property type="nucleotide sequence ID" value="XM_027752550.1"/>
</dbReference>
<feature type="region of interest" description="Disordered" evidence="1">
    <location>
        <begin position="352"/>
        <end position="382"/>
    </location>
</feature>
<dbReference type="AlphaFoldDB" id="A0A401G5J8"/>
<sequence>MCLSDPSDRASSSPDALPPPSVLRHIVDVHCHPTDTITSSEVISELPIRICAMATRQSDQRLVADLATAHPDKVTPCFGYHPWFTHWISLEPAPSKRAHYASLFLDASPKTEHLAAFERLLPELPEPMPLASALTELRANLTAFPSAMLGEVGVDRACRIPFVPPADPPYPAGPDGDGMARELSPFTTPLAHQLSVLEAQLAVAVELRRNVSVHSVKCQQATVELLRRMRARHGDAWVHVSVDMHSCGLSAQTWADIQKEHPNVFLSLSTAINGRSPAHRALISACASHRILVESDFHDVRHSTAYTVRMLRTVAEVKGWTVEDAWNDGLDGVGDEDRWGAVRRLEANWRRFEKGGHQPNRKKPRRKLLLEDWESDEEDRVP</sequence>
<dbReference type="Proteomes" id="UP000287166">
    <property type="component" value="Unassembled WGS sequence"/>
</dbReference>
<comment type="caution">
    <text evidence="2">The sequence shown here is derived from an EMBL/GenBank/DDBJ whole genome shotgun (WGS) entry which is preliminary data.</text>
</comment>
<dbReference type="PANTHER" id="PTHR47345:SF1">
    <property type="entry name" value="CUT9-INTERACTING PROTEIN SCN1"/>
    <property type="match status" value="1"/>
</dbReference>
<dbReference type="InterPro" id="IPR001130">
    <property type="entry name" value="TatD-like"/>
</dbReference>
<evidence type="ECO:0000256" key="1">
    <source>
        <dbReference type="SAM" id="MobiDB-lite"/>
    </source>
</evidence>
<dbReference type="GeneID" id="38774355"/>
<dbReference type="SUPFAM" id="SSF51556">
    <property type="entry name" value="Metallo-dependent hydrolases"/>
    <property type="match status" value="1"/>
</dbReference>
<evidence type="ECO:0000313" key="2">
    <source>
        <dbReference type="EMBL" id="GBE77438.1"/>
    </source>
</evidence>
<name>A0A401G5J8_9APHY</name>
<keyword evidence="3" id="KW-1185">Reference proteome</keyword>
<reference evidence="2 3" key="1">
    <citation type="journal article" date="2018" name="Sci. Rep.">
        <title>Genome sequence of the cauliflower mushroom Sparassis crispa (Hanabiratake) and its association with beneficial usage.</title>
        <authorList>
            <person name="Kiyama R."/>
            <person name="Furutani Y."/>
            <person name="Kawaguchi K."/>
            <person name="Nakanishi T."/>
        </authorList>
    </citation>
    <scope>NUCLEOTIDE SEQUENCE [LARGE SCALE GENOMIC DNA]</scope>
</reference>
<dbReference type="InterPro" id="IPR053044">
    <property type="entry name" value="Metallo-hydrolase/TatD-type"/>
</dbReference>
<protein>
    <recommendedName>
        <fullName evidence="4">Cut9-interacting protein</fullName>
    </recommendedName>
</protein>
<proteinExistence type="predicted"/>
<dbReference type="Gene3D" id="3.20.20.140">
    <property type="entry name" value="Metal-dependent hydrolases"/>
    <property type="match status" value="1"/>
</dbReference>
<dbReference type="FunCoup" id="A0A401G5J8">
    <property type="interactions" value="16"/>
</dbReference>
<dbReference type="OrthoDB" id="413993at2759"/>
<evidence type="ECO:0000313" key="3">
    <source>
        <dbReference type="Proteomes" id="UP000287166"/>
    </source>
</evidence>
<dbReference type="Pfam" id="PF01026">
    <property type="entry name" value="TatD_DNase"/>
    <property type="match status" value="1"/>
</dbReference>
<dbReference type="GO" id="GO:0016788">
    <property type="term" value="F:hydrolase activity, acting on ester bonds"/>
    <property type="evidence" value="ECO:0007669"/>
    <property type="project" value="InterPro"/>
</dbReference>
<feature type="compositionally biased region" description="Acidic residues" evidence="1">
    <location>
        <begin position="371"/>
        <end position="382"/>
    </location>
</feature>
<dbReference type="EMBL" id="BFAD01000001">
    <property type="protein sequence ID" value="GBE77438.1"/>
    <property type="molecule type" value="Genomic_DNA"/>
</dbReference>
<gene>
    <name evidence="2" type="ORF">SCP_0103130</name>
</gene>
<dbReference type="InParanoid" id="A0A401G5J8"/>
<dbReference type="PANTHER" id="PTHR47345">
    <property type="entry name" value="CUT9-INTERACTING PROTEIN SCN1"/>
    <property type="match status" value="1"/>
</dbReference>
<accession>A0A401G5J8</accession>
<dbReference type="InterPro" id="IPR032466">
    <property type="entry name" value="Metal_Hydrolase"/>
</dbReference>
<organism evidence="2 3">
    <name type="scientific">Sparassis crispa</name>
    <dbReference type="NCBI Taxonomy" id="139825"/>
    <lineage>
        <taxon>Eukaryota</taxon>
        <taxon>Fungi</taxon>
        <taxon>Dikarya</taxon>
        <taxon>Basidiomycota</taxon>
        <taxon>Agaricomycotina</taxon>
        <taxon>Agaricomycetes</taxon>
        <taxon>Polyporales</taxon>
        <taxon>Sparassidaceae</taxon>
        <taxon>Sparassis</taxon>
    </lineage>
</organism>